<dbReference type="Proteomes" id="UP001158576">
    <property type="component" value="Chromosome PAR"/>
</dbReference>
<dbReference type="EMBL" id="OU015568">
    <property type="protein sequence ID" value="CAG5083469.1"/>
    <property type="molecule type" value="Genomic_DNA"/>
</dbReference>
<sequence>MNKQKRITDFAIKKPKPSTPDLTSTEANEAYWKELASEREKALNETLEENEDLKELLETINDDVSGLEKENDTLKEENEIMLEKANRLESLTETLNEIINE</sequence>
<proteinExistence type="predicted"/>
<evidence type="ECO:0000313" key="2">
    <source>
        <dbReference type="EMBL" id="CAG5083469.1"/>
    </source>
</evidence>
<dbReference type="Gene3D" id="1.20.5.1180">
    <property type="entry name" value="Geminin coiled-coil domain"/>
    <property type="match status" value="1"/>
</dbReference>
<organism evidence="2 3">
    <name type="scientific">Oikopleura dioica</name>
    <name type="common">Tunicate</name>
    <dbReference type="NCBI Taxonomy" id="34765"/>
    <lineage>
        <taxon>Eukaryota</taxon>
        <taxon>Metazoa</taxon>
        <taxon>Chordata</taxon>
        <taxon>Tunicata</taxon>
        <taxon>Appendicularia</taxon>
        <taxon>Copelata</taxon>
        <taxon>Oikopleuridae</taxon>
        <taxon>Oikopleura</taxon>
    </lineage>
</organism>
<name>A0ABN7RW09_OIKDI</name>
<reference evidence="2 3" key="1">
    <citation type="submission" date="2021-04" db="EMBL/GenBank/DDBJ databases">
        <authorList>
            <person name="Bliznina A."/>
        </authorList>
    </citation>
    <scope>NUCLEOTIDE SEQUENCE [LARGE SCALE GENOMIC DNA]</scope>
</reference>
<accession>A0ABN7RW09</accession>
<evidence type="ECO:0000256" key="1">
    <source>
        <dbReference type="SAM" id="Coils"/>
    </source>
</evidence>
<gene>
    <name evidence="2" type="ORF">OKIOD_LOCUS1942</name>
</gene>
<evidence type="ECO:0000313" key="3">
    <source>
        <dbReference type="Proteomes" id="UP001158576"/>
    </source>
</evidence>
<dbReference type="Pfam" id="PF07412">
    <property type="entry name" value="Geminin"/>
    <property type="match status" value="1"/>
</dbReference>
<keyword evidence="1" id="KW-0175">Coiled coil</keyword>
<keyword evidence="3" id="KW-1185">Reference proteome</keyword>
<dbReference type="SUPFAM" id="SSF111469">
    <property type="entry name" value="Geminin coiled-coil domain"/>
    <property type="match status" value="1"/>
</dbReference>
<protein>
    <submittedName>
        <fullName evidence="2">Oidioi.mRNA.OKI2018_I69.PAR.g10384.t1.cds</fullName>
    </submittedName>
</protein>
<dbReference type="InterPro" id="IPR022786">
    <property type="entry name" value="Geminin/Multicilin"/>
</dbReference>
<feature type="coiled-coil region" evidence="1">
    <location>
        <begin position="33"/>
        <end position="101"/>
    </location>
</feature>